<evidence type="ECO:0000259" key="4">
    <source>
        <dbReference type="PROSITE" id="PS50042"/>
    </source>
</evidence>
<accession>A0A2M8LZN3</accession>
<evidence type="ECO:0000256" key="1">
    <source>
        <dbReference type="ARBA" id="ARBA00023015"/>
    </source>
</evidence>
<keyword evidence="1" id="KW-0805">Transcription regulation</keyword>
<keyword evidence="6" id="KW-1185">Reference proteome</keyword>
<dbReference type="SUPFAM" id="SSF46785">
    <property type="entry name" value="Winged helix' DNA-binding domain"/>
    <property type="match status" value="1"/>
</dbReference>
<keyword evidence="3" id="KW-0804">Transcription</keyword>
<dbReference type="Proteomes" id="UP000230407">
    <property type="component" value="Unassembled WGS sequence"/>
</dbReference>
<sequence length="256" mass="28412">MTDQLPRIDSLNLADVLHRRQPMPDNSFLGHLPDPLWPLFVTGQGSGVRLYPVRYTRLTELPLGPEDGTVFVVLKGCVAQKRHPYGPRDTQIVRFRGAGQLLGEVKLLDPRSSVETVCLDETWVLAYDIERMHRLLTRNRGAGRQALLLSLEERNRTDEAVYCTVTRPPLTRVSALLHHLAATVGTRHPDGTVQIAGPRQTDLADALLVSRSTVENAVSVLRAGHVVVSSYRRFLVTDPAELARLAGVPENSRQPV</sequence>
<protein>
    <submittedName>
        <fullName evidence="5">Crp/Fnr family transcriptional regulator</fullName>
    </submittedName>
</protein>
<name>A0A2M8LZN3_9ACTN</name>
<dbReference type="GO" id="GO:0006355">
    <property type="term" value="P:regulation of DNA-templated transcription"/>
    <property type="evidence" value="ECO:0007669"/>
    <property type="project" value="InterPro"/>
</dbReference>
<feature type="domain" description="Cyclic nucleotide-binding" evidence="4">
    <location>
        <begin position="64"/>
        <end position="136"/>
    </location>
</feature>
<dbReference type="EMBL" id="PGGW01000040">
    <property type="protein sequence ID" value="PJE97423.1"/>
    <property type="molecule type" value="Genomic_DNA"/>
</dbReference>
<dbReference type="InterPro" id="IPR000595">
    <property type="entry name" value="cNMP-bd_dom"/>
</dbReference>
<gene>
    <name evidence="5" type="ORF">CUT44_12105</name>
</gene>
<dbReference type="RefSeq" id="WP_100201965.1">
    <property type="nucleotide sequence ID" value="NZ_PGGW01000040.1"/>
</dbReference>
<dbReference type="InterPro" id="IPR036390">
    <property type="entry name" value="WH_DNA-bd_sf"/>
</dbReference>
<proteinExistence type="predicted"/>
<keyword evidence="2" id="KW-0238">DNA-binding</keyword>
<dbReference type="InterPro" id="IPR014710">
    <property type="entry name" value="RmlC-like_jellyroll"/>
</dbReference>
<evidence type="ECO:0000256" key="3">
    <source>
        <dbReference type="ARBA" id="ARBA00023163"/>
    </source>
</evidence>
<dbReference type="Gene3D" id="2.60.120.10">
    <property type="entry name" value="Jelly Rolls"/>
    <property type="match status" value="1"/>
</dbReference>
<organism evidence="5 6">
    <name type="scientific">Streptomyces carminius</name>
    <dbReference type="NCBI Taxonomy" id="2665496"/>
    <lineage>
        <taxon>Bacteria</taxon>
        <taxon>Bacillati</taxon>
        <taxon>Actinomycetota</taxon>
        <taxon>Actinomycetes</taxon>
        <taxon>Kitasatosporales</taxon>
        <taxon>Streptomycetaceae</taxon>
        <taxon>Streptomyces</taxon>
    </lineage>
</organism>
<dbReference type="Pfam" id="PF13545">
    <property type="entry name" value="HTH_Crp_2"/>
    <property type="match status" value="1"/>
</dbReference>
<dbReference type="GO" id="GO:0003677">
    <property type="term" value="F:DNA binding"/>
    <property type="evidence" value="ECO:0007669"/>
    <property type="project" value="UniProtKB-KW"/>
</dbReference>
<evidence type="ECO:0000313" key="6">
    <source>
        <dbReference type="Proteomes" id="UP000230407"/>
    </source>
</evidence>
<comment type="caution">
    <text evidence="5">The sequence shown here is derived from an EMBL/GenBank/DDBJ whole genome shotgun (WGS) entry which is preliminary data.</text>
</comment>
<dbReference type="PROSITE" id="PS50042">
    <property type="entry name" value="CNMP_BINDING_3"/>
    <property type="match status" value="1"/>
</dbReference>
<reference evidence="5 6" key="1">
    <citation type="submission" date="2017-11" db="EMBL/GenBank/DDBJ databases">
        <title>Streptomyces carmine sp. nov., a novel actinomycete isolated from Sophora alopecuroides in Xinjiang, China.</title>
        <authorList>
            <person name="Wang Y."/>
            <person name="Luo X."/>
            <person name="Wan C."/>
            <person name="Zhang L."/>
        </authorList>
    </citation>
    <scope>NUCLEOTIDE SEQUENCE [LARGE SCALE GENOMIC DNA]</scope>
    <source>
        <strain evidence="5 6">TRM SA0054</strain>
    </source>
</reference>
<evidence type="ECO:0000256" key="2">
    <source>
        <dbReference type="ARBA" id="ARBA00023125"/>
    </source>
</evidence>
<evidence type="ECO:0000313" key="5">
    <source>
        <dbReference type="EMBL" id="PJE97423.1"/>
    </source>
</evidence>
<dbReference type="InterPro" id="IPR018490">
    <property type="entry name" value="cNMP-bd_dom_sf"/>
</dbReference>
<dbReference type="InterPro" id="IPR012318">
    <property type="entry name" value="HTH_CRP"/>
</dbReference>
<dbReference type="AlphaFoldDB" id="A0A2M8LZN3"/>
<dbReference type="SUPFAM" id="SSF51206">
    <property type="entry name" value="cAMP-binding domain-like"/>
    <property type="match status" value="1"/>
</dbReference>